<evidence type="ECO:0000256" key="1">
    <source>
        <dbReference type="SAM" id="MobiDB-lite"/>
    </source>
</evidence>
<gene>
    <name evidence="2" type="ORF">QBC38DRAFT_47126</name>
</gene>
<accession>A0AAN7BVC1</accession>
<protein>
    <submittedName>
        <fullName evidence="2">Uncharacterized protein</fullName>
    </submittedName>
</protein>
<proteinExistence type="predicted"/>
<name>A0AAN7BVC1_9PEZI</name>
<reference evidence="2" key="1">
    <citation type="journal article" date="2023" name="Mol. Phylogenet. Evol.">
        <title>Genome-scale phylogeny and comparative genomics of the fungal order Sordariales.</title>
        <authorList>
            <person name="Hensen N."/>
            <person name="Bonometti L."/>
            <person name="Westerberg I."/>
            <person name="Brannstrom I.O."/>
            <person name="Guillou S."/>
            <person name="Cros-Aarteil S."/>
            <person name="Calhoun S."/>
            <person name="Haridas S."/>
            <person name="Kuo A."/>
            <person name="Mondo S."/>
            <person name="Pangilinan J."/>
            <person name="Riley R."/>
            <person name="LaButti K."/>
            <person name="Andreopoulos B."/>
            <person name="Lipzen A."/>
            <person name="Chen C."/>
            <person name="Yan M."/>
            <person name="Daum C."/>
            <person name="Ng V."/>
            <person name="Clum A."/>
            <person name="Steindorff A."/>
            <person name="Ohm R.A."/>
            <person name="Martin F."/>
            <person name="Silar P."/>
            <person name="Natvig D.O."/>
            <person name="Lalanne C."/>
            <person name="Gautier V."/>
            <person name="Ament-Velasquez S.L."/>
            <person name="Kruys A."/>
            <person name="Hutchinson M.I."/>
            <person name="Powell A.J."/>
            <person name="Barry K."/>
            <person name="Miller A.N."/>
            <person name="Grigoriev I.V."/>
            <person name="Debuchy R."/>
            <person name="Gladieux P."/>
            <person name="Hiltunen Thoren M."/>
            <person name="Johannesson H."/>
        </authorList>
    </citation>
    <scope>NUCLEOTIDE SEQUENCE</scope>
    <source>
        <strain evidence="2">CBS 990.96</strain>
    </source>
</reference>
<reference evidence="2" key="2">
    <citation type="submission" date="2023-05" db="EMBL/GenBank/DDBJ databases">
        <authorList>
            <consortium name="Lawrence Berkeley National Laboratory"/>
            <person name="Steindorff A."/>
            <person name="Hensen N."/>
            <person name="Bonometti L."/>
            <person name="Westerberg I."/>
            <person name="Brannstrom I.O."/>
            <person name="Guillou S."/>
            <person name="Cros-Aarteil S."/>
            <person name="Calhoun S."/>
            <person name="Haridas S."/>
            <person name="Kuo A."/>
            <person name="Mondo S."/>
            <person name="Pangilinan J."/>
            <person name="Riley R."/>
            <person name="Labutti K."/>
            <person name="Andreopoulos B."/>
            <person name="Lipzen A."/>
            <person name="Chen C."/>
            <person name="Yanf M."/>
            <person name="Daum C."/>
            <person name="Ng V."/>
            <person name="Clum A."/>
            <person name="Ohm R."/>
            <person name="Martin F."/>
            <person name="Silar P."/>
            <person name="Natvig D."/>
            <person name="Lalanne C."/>
            <person name="Gautier V."/>
            <person name="Ament-Velasquez S.L."/>
            <person name="Kruys A."/>
            <person name="Hutchinson M.I."/>
            <person name="Powell A.J."/>
            <person name="Barry K."/>
            <person name="Miller A.N."/>
            <person name="Grigoriev I.V."/>
            <person name="Debuchy R."/>
            <person name="Gladieux P."/>
            <person name="Thoren M.H."/>
            <person name="Johannesson H."/>
        </authorList>
    </citation>
    <scope>NUCLEOTIDE SEQUENCE</scope>
    <source>
        <strain evidence="2">CBS 990.96</strain>
    </source>
</reference>
<dbReference type="AlphaFoldDB" id="A0AAN7BVC1"/>
<sequence>MIHMLSTIPQTPANPQSQPLLKYPNLNLNLNLNVAHCHRCLKGPTSTHFLASTHLQPGSLPPVAACTSLNNSFQPGTLSPLAPWSNSSIPSQGPPVYHQLLPATFKNGGAPVQHAVPTRDAILRYQAVNKDEEGRAKLPPSVTVQLGIVRDNPDVGLSPEVGETLEVAIETVWDKVLDLYKQSNGEEIYLMSDNEYGLFNYFQNRFENDENHEIAKKVRVRYWEDSIKDVMPFVRRYNLPHGGMFGPGPKQPLKQSGKRRRGGDKSDKSETGESSKKGRRR</sequence>
<organism evidence="2 3">
    <name type="scientific">Podospora fimiseda</name>
    <dbReference type="NCBI Taxonomy" id="252190"/>
    <lineage>
        <taxon>Eukaryota</taxon>
        <taxon>Fungi</taxon>
        <taxon>Dikarya</taxon>
        <taxon>Ascomycota</taxon>
        <taxon>Pezizomycotina</taxon>
        <taxon>Sordariomycetes</taxon>
        <taxon>Sordariomycetidae</taxon>
        <taxon>Sordariales</taxon>
        <taxon>Podosporaceae</taxon>
        <taxon>Podospora</taxon>
    </lineage>
</organism>
<keyword evidence="3" id="KW-1185">Reference proteome</keyword>
<evidence type="ECO:0000313" key="3">
    <source>
        <dbReference type="Proteomes" id="UP001301958"/>
    </source>
</evidence>
<feature type="compositionally biased region" description="Basic and acidic residues" evidence="1">
    <location>
        <begin position="263"/>
        <end position="281"/>
    </location>
</feature>
<dbReference type="EMBL" id="MU865300">
    <property type="protein sequence ID" value="KAK4230200.1"/>
    <property type="molecule type" value="Genomic_DNA"/>
</dbReference>
<dbReference type="Proteomes" id="UP001301958">
    <property type="component" value="Unassembled WGS sequence"/>
</dbReference>
<comment type="caution">
    <text evidence="2">The sequence shown here is derived from an EMBL/GenBank/DDBJ whole genome shotgun (WGS) entry which is preliminary data.</text>
</comment>
<feature type="region of interest" description="Disordered" evidence="1">
    <location>
        <begin position="241"/>
        <end position="281"/>
    </location>
</feature>
<evidence type="ECO:0000313" key="2">
    <source>
        <dbReference type="EMBL" id="KAK4230200.1"/>
    </source>
</evidence>